<dbReference type="InterPro" id="IPR036390">
    <property type="entry name" value="WH_DNA-bd_sf"/>
</dbReference>
<dbReference type="InterPro" id="IPR027395">
    <property type="entry name" value="WH_DNA-bd_dom"/>
</dbReference>
<comment type="caution">
    <text evidence="2">The sequence shown here is derived from an EMBL/GenBank/DDBJ whole genome shotgun (WGS) entry which is preliminary data.</text>
</comment>
<feature type="domain" description="Winged helix DNA-binding" evidence="1">
    <location>
        <begin position="25"/>
        <end position="103"/>
    </location>
</feature>
<dbReference type="EMBL" id="JAFGIX010000070">
    <property type="protein sequence ID" value="MBN1574263.1"/>
    <property type="molecule type" value="Genomic_DNA"/>
</dbReference>
<name>A0A9D8PQU8_9DELT</name>
<reference evidence="2" key="1">
    <citation type="journal article" date="2021" name="Environ. Microbiol.">
        <title>Genomic characterization of three novel Desulfobacterota classes expand the metabolic and phylogenetic diversity of the phylum.</title>
        <authorList>
            <person name="Murphy C.L."/>
            <person name="Biggerstaff J."/>
            <person name="Eichhorn A."/>
            <person name="Ewing E."/>
            <person name="Shahan R."/>
            <person name="Soriano D."/>
            <person name="Stewart S."/>
            <person name="VanMol K."/>
            <person name="Walker R."/>
            <person name="Walters P."/>
            <person name="Elshahed M.S."/>
            <person name="Youssef N.H."/>
        </authorList>
    </citation>
    <scope>NUCLEOTIDE SEQUENCE</scope>
    <source>
        <strain evidence="2">Zod_Metabat.24</strain>
    </source>
</reference>
<dbReference type="Pfam" id="PF13601">
    <property type="entry name" value="HTH_34"/>
    <property type="match status" value="1"/>
</dbReference>
<dbReference type="PANTHER" id="PTHR37318">
    <property type="entry name" value="BSL7504 PROTEIN"/>
    <property type="match status" value="1"/>
</dbReference>
<proteinExistence type="predicted"/>
<organism evidence="2 3">
    <name type="scientific">Candidatus Zymogenus saltonus</name>
    <dbReference type="NCBI Taxonomy" id="2844893"/>
    <lineage>
        <taxon>Bacteria</taxon>
        <taxon>Deltaproteobacteria</taxon>
        <taxon>Candidatus Zymogenia</taxon>
        <taxon>Candidatus Zymogeniales</taxon>
        <taxon>Candidatus Zymogenaceae</taxon>
        <taxon>Candidatus Zymogenus</taxon>
    </lineage>
</organism>
<evidence type="ECO:0000259" key="1">
    <source>
        <dbReference type="Pfam" id="PF13601"/>
    </source>
</evidence>
<reference evidence="2" key="2">
    <citation type="submission" date="2021-01" db="EMBL/GenBank/DDBJ databases">
        <authorList>
            <person name="Hahn C.R."/>
            <person name="Youssef N.H."/>
            <person name="Elshahed M."/>
        </authorList>
    </citation>
    <scope>NUCLEOTIDE SEQUENCE</scope>
    <source>
        <strain evidence="2">Zod_Metabat.24</strain>
    </source>
</reference>
<evidence type="ECO:0000313" key="2">
    <source>
        <dbReference type="EMBL" id="MBN1574263.1"/>
    </source>
</evidence>
<protein>
    <submittedName>
        <fullName evidence="2">Transcriptional regulator</fullName>
    </submittedName>
</protein>
<dbReference type="Gene3D" id="1.10.10.10">
    <property type="entry name" value="Winged helix-like DNA-binding domain superfamily/Winged helix DNA-binding domain"/>
    <property type="match status" value="1"/>
</dbReference>
<dbReference type="InterPro" id="IPR036388">
    <property type="entry name" value="WH-like_DNA-bd_sf"/>
</dbReference>
<accession>A0A9D8PQU8</accession>
<gene>
    <name evidence="2" type="ORF">JW984_13780</name>
</gene>
<dbReference type="SUPFAM" id="SSF46785">
    <property type="entry name" value="Winged helix' DNA-binding domain"/>
    <property type="match status" value="1"/>
</dbReference>
<sequence length="107" mass="12234">MTHEDKKEKGPLTDALNRVIHERARLGIMTKLMAEGESGFTELKKSLSLSDGNLNAHLKVLLKNEYIFMKKEFVANKPRTTYSISEKGRLAFKEYINSLEEFLKSVS</sequence>
<dbReference type="PANTHER" id="PTHR37318:SF1">
    <property type="entry name" value="BSL7504 PROTEIN"/>
    <property type="match status" value="1"/>
</dbReference>
<evidence type="ECO:0000313" key="3">
    <source>
        <dbReference type="Proteomes" id="UP000809273"/>
    </source>
</evidence>
<dbReference type="Proteomes" id="UP000809273">
    <property type="component" value="Unassembled WGS sequence"/>
</dbReference>
<dbReference type="AlphaFoldDB" id="A0A9D8PQU8"/>